<comment type="similarity">
    <text evidence="2">Belongs to the MAD2 family.</text>
</comment>
<proteinExistence type="inferred from homology"/>
<evidence type="ECO:0000313" key="9">
    <source>
        <dbReference type="Proteomes" id="UP001527925"/>
    </source>
</evidence>
<keyword evidence="4" id="KW-0498">Mitosis</keyword>
<protein>
    <submittedName>
        <fullName evidence="8">Mitotic spindle checkpoint component mad2</fullName>
    </submittedName>
</protein>
<evidence type="ECO:0000256" key="3">
    <source>
        <dbReference type="ARBA" id="ARBA00022618"/>
    </source>
</evidence>
<dbReference type="PANTHER" id="PTHR11842">
    <property type="entry name" value="MITOTIC SPINDLE ASSEMBLY CHECKPOINT PROTEIN MAD2"/>
    <property type="match status" value="1"/>
</dbReference>
<name>A0ABR4NGR3_9FUNG</name>
<accession>A0ABR4NGR3</accession>
<keyword evidence="9" id="KW-1185">Reference proteome</keyword>
<keyword evidence="3" id="KW-0132">Cell division</keyword>
<evidence type="ECO:0000256" key="4">
    <source>
        <dbReference type="ARBA" id="ARBA00022776"/>
    </source>
</evidence>
<dbReference type="Pfam" id="PF02301">
    <property type="entry name" value="HORMA"/>
    <property type="match status" value="1"/>
</dbReference>
<evidence type="ECO:0000256" key="6">
    <source>
        <dbReference type="ARBA" id="ARBA00023306"/>
    </source>
</evidence>
<dbReference type="InterPro" id="IPR036570">
    <property type="entry name" value="HORMA_dom_sf"/>
</dbReference>
<evidence type="ECO:0000256" key="2">
    <source>
        <dbReference type="ARBA" id="ARBA00010348"/>
    </source>
</evidence>
<keyword evidence="6" id="KW-0131">Cell cycle</keyword>
<sequence>MLATAQTAGAVGTGTQGAAKGKSITLAGSVSIVLEFFQFAINNILFQRGVYPPEAFGNVRKYNLSLLTTTDDGLKAYLDQIFGQLQAWIAAKSIKKLVMVISSKTTGEVLERWQFDVNLDSSVANIPVAKASLSKASAAAVAADQGEPTKTEKEIQAEIAAIMRQITASVSFLPMLNDPCTFNILVYTDKDAEVPATWVDSDPRMIARNAEQVRLRSFNTTVHHVEGLVAYRLDQDAC</sequence>
<dbReference type="PROSITE" id="PS50815">
    <property type="entry name" value="HORMA"/>
    <property type="match status" value="1"/>
</dbReference>
<dbReference type="Gene3D" id="3.30.900.10">
    <property type="entry name" value="HORMA domain"/>
    <property type="match status" value="1"/>
</dbReference>
<dbReference type="Proteomes" id="UP001527925">
    <property type="component" value="Unassembled WGS sequence"/>
</dbReference>
<evidence type="ECO:0000313" key="8">
    <source>
        <dbReference type="EMBL" id="KAL2918723.1"/>
    </source>
</evidence>
<keyword evidence="5" id="KW-0539">Nucleus</keyword>
<dbReference type="PANTHER" id="PTHR11842:SF11">
    <property type="entry name" value="MITOTIC SPINDLE ASSEMBLY CHECKPOINT PROTEIN MAD2A"/>
    <property type="match status" value="1"/>
</dbReference>
<gene>
    <name evidence="8" type="primary">MAD2</name>
    <name evidence="8" type="ORF">HK105_201557</name>
</gene>
<comment type="caution">
    <text evidence="8">The sequence shown here is derived from an EMBL/GenBank/DDBJ whole genome shotgun (WGS) entry which is preliminary data.</text>
</comment>
<reference evidence="8 9" key="1">
    <citation type="submission" date="2023-09" db="EMBL/GenBank/DDBJ databases">
        <title>Pangenome analysis of Batrachochytrium dendrobatidis and related Chytrids.</title>
        <authorList>
            <person name="Yacoub M.N."/>
            <person name="Stajich J.E."/>
            <person name="James T.Y."/>
        </authorList>
    </citation>
    <scope>NUCLEOTIDE SEQUENCE [LARGE SCALE GENOMIC DNA]</scope>
    <source>
        <strain evidence="8 9">JEL0888</strain>
    </source>
</reference>
<evidence type="ECO:0000256" key="1">
    <source>
        <dbReference type="ARBA" id="ARBA00004123"/>
    </source>
</evidence>
<organism evidence="8 9">
    <name type="scientific">Polyrhizophydium stewartii</name>
    <dbReference type="NCBI Taxonomy" id="2732419"/>
    <lineage>
        <taxon>Eukaryota</taxon>
        <taxon>Fungi</taxon>
        <taxon>Fungi incertae sedis</taxon>
        <taxon>Chytridiomycota</taxon>
        <taxon>Chytridiomycota incertae sedis</taxon>
        <taxon>Chytridiomycetes</taxon>
        <taxon>Rhizophydiales</taxon>
        <taxon>Rhizophydiales incertae sedis</taxon>
        <taxon>Polyrhizophydium</taxon>
    </lineage>
</organism>
<dbReference type="InterPro" id="IPR003511">
    <property type="entry name" value="HORMA_dom"/>
</dbReference>
<dbReference type="SUPFAM" id="SSF56019">
    <property type="entry name" value="The spindle assembly checkpoint protein mad2"/>
    <property type="match status" value="1"/>
</dbReference>
<evidence type="ECO:0000259" key="7">
    <source>
        <dbReference type="PROSITE" id="PS50815"/>
    </source>
</evidence>
<feature type="domain" description="HORMA" evidence="7">
    <location>
        <begin position="27"/>
        <end position="229"/>
    </location>
</feature>
<comment type="subcellular location">
    <subcellularLocation>
        <location evidence="1">Nucleus</location>
    </subcellularLocation>
</comment>
<dbReference type="InterPro" id="IPR045091">
    <property type="entry name" value="Mad2-like"/>
</dbReference>
<dbReference type="EMBL" id="JADGIZ020000005">
    <property type="protein sequence ID" value="KAL2918723.1"/>
    <property type="molecule type" value="Genomic_DNA"/>
</dbReference>
<evidence type="ECO:0000256" key="5">
    <source>
        <dbReference type="ARBA" id="ARBA00023242"/>
    </source>
</evidence>